<keyword evidence="1" id="KW-0175">Coiled coil</keyword>
<reference evidence="2 3" key="1">
    <citation type="submission" date="2020-04" db="EMBL/GenBank/DDBJ databases">
        <authorList>
            <person name="De Canck E."/>
        </authorList>
    </citation>
    <scope>NUCLEOTIDE SEQUENCE [LARGE SCALE GENOMIC DNA]</scope>
    <source>
        <strain evidence="2 3">LMG 29739</strain>
    </source>
</reference>
<gene>
    <name evidence="2" type="ORF">LMG29739_02288</name>
</gene>
<organism evidence="2 3">
    <name type="scientific">Paraburkholderia solisilvae</name>
    <dbReference type="NCBI Taxonomy" id="624376"/>
    <lineage>
        <taxon>Bacteria</taxon>
        <taxon>Pseudomonadati</taxon>
        <taxon>Pseudomonadota</taxon>
        <taxon>Betaproteobacteria</taxon>
        <taxon>Burkholderiales</taxon>
        <taxon>Burkholderiaceae</taxon>
        <taxon>Paraburkholderia</taxon>
    </lineage>
</organism>
<evidence type="ECO:0000313" key="2">
    <source>
        <dbReference type="EMBL" id="CAB3755768.1"/>
    </source>
</evidence>
<evidence type="ECO:0000256" key="1">
    <source>
        <dbReference type="SAM" id="Coils"/>
    </source>
</evidence>
<name>A0A6J5DP14_9BURK</name>
<evidence type="ECO:0000313" key="3">
    <source>
        <dbReference type="Proteomes" id="UP000494329"/>
    </source>
</evidence>
<keyword evidence="3" id="KW-1185">Reference proteome</keyword>
<dbReference type="AlphaFoldDB" id="A0A6J5DP14"/>
<sequence>MSHVLSRIVETFPLSLSDTGDSVEQRIKSLEHRRASLTQELSALEALVKTLSRGSLKYQSAKERIVQIQNELRVLKGRLGLVKKNQNLGDFLIQIFKERLTNAEWDGVVAEARRRCDLQGRVSP</sequence>
<dbReference type="RefSeq" id="WP_175111023.1">
    <property type="nucleotide sequence ID" value="NZ_CADIKF010000015.1"/>
</dbReference>
<proteinExistence type="predicted"/>
<dbReference type="EMBL" id="CADIKF010000015">
    <property type="protein sequence ID" value="CAB3755768.1"/>
    <property type="molecule type" value="Genomic_DNA"/>
</dbReference>
<accession>A0A6J5DP14</accession>
<dbReference type="Proteomes" id="UP000494329">
    <property type="component" value="Unassembled WGS sequence"/>
</dbReference>
<feature type="coiled-coil region" evidence="1">
    <location>
        <begin position="20"/>
        <end position="78"/>
    </location>
</feature>
<protein>
    <submittedName>
        <fullName evidence="2">Uncharacterized protein</fullName>
    </submittedName>
</protein>